<dbReference type="AlphaFoldDB" id="A0AAE4KBV6"/>
<organism evidence="2">
    <name type="scientific">Herbaspirillum huttiense subsp. nephrolepidis</name>
    <dbReference type="NCBI Taxonomy" id="3075126"/>
    <lineage>
        <taxon>Bacteria</taxon>
        <taxon>Pseudomonadati</taxon>
        <taxon>Pseudomonadota</taxon>
        <taxon>Betaproteobacteria</taxon>
        <taxon>Burkholderiales</taxon>
        <taxon>Oxalobacteraceae</taxon>
        <taxon>Herbaspirillum</taxon>
    </lineage>
</organism>
<reference evidence="2" key="1">
    <citation type="submission" date="2023-02" db="EMBL/GenBank/DDBJ databases">
        <title>Description of Herbaspirillum huttiense subsp. nephrolepsisexaltata and Herbaspirillum huttiense subsp. lycopersicon.</title>
        <authorList>
            <person name="Poudel M."/>
            <person name="Sharma A."/>
            <person name="Goss E."/>
            <person name="Tapia J.H."/>
            <person name="Harmon C.M."/>
            <person name="Jones J.B."/>
        </authorList>
    </citation>
    <scope>NUCLEOTIDE SEQUENCE</scope>
    <source>
        <strain evidence="2">NC40101</strain>
    </source>
</reference>
<proteinExistence type="predicted"/>
<dbReference type="EMBL" id="JAVRAA010000036">
    <property type="protein sequence ID" value="MDT0340992.1"/>
    <property type="molecule type" value="Genomic_DNA"/>
</dbReference>
<accession>A0AAE4KBV6</accession>
<dbReference type="InterPro" id="IPR035093">
    <property type="entry name" value="RelE/ParE_toxin_dom_sf"/>
</dbReference>
<keyword evidence="1" id="KW-1277">Toxin-antitoxin system</keyword>
<dbReference type="Gene3D" id="3.30.2310.20">
    <property type="entry name" value="RelE-like"/>
    <property type="match status" value="1"/>
</dbReference>
<name>A0AAE4KBV6_9BURK</name>
<dbReference type="InterPro" id="IPR007712">
    <property type="entry name" value="RelE/ParE_toxin"/>
</dbReference>
<dbReference type="Pfam" id="PF05016">
    <property type="entry name" value="ParE_toxin"/>
    <property type="match status" value="1"/>
</dbReference>
<protein>
    <submittedName>
        <fullName evidence="2">Type II toxin-antitoxin system RelE/ParE family toxin</fullName>
    </submittedName>
</protein>
<evidence type="ECO:0000256" key="1">
    <source>
        <dbReference type="ARBA" id="ARBA00022649"/>
    </source>
</evidence>
<sequence length="105" mass="11904">MSGYVLTAAAEADLRDIIRYTRKQWGAAQVRRYITTLEQGFASLAAGRGVFRDMGAIFPALRMGRYEHHYVFCLPREDGPALIVAIFHERMDLMVRLADRLKGAD</sequence>
<gene>
    <name evidence="2" type="ORF">RJN63_29480</name>
</gene>
<comment type="caution">
    <text evidence="2">The sequence shown here is derived from an EMBL/GenBank/DDBJ whole genome shotgun (WGS) entry which is preliminary data.</text>
</comment>
<evidence type="ECO:0000313" key="2">
    <source>
        <dbReference type="EMBL" id="MDT0340992.1"/>
    </source>
</evidence>
<dbReference type="RefSeq" id="WP_097339235.1">
    <property type="nucleotide sequence ID" value="NZ_JAVLSM010000036.1"/>
</dbReference>